<feature type="domain" description="Type II secretion system protein GspF" evidence="8">
    <location>
        <begin position="52"/>
        <end position="174"/>
    </location>
</feature>
<evidence type="ECO:0000256" key="1">
    <source>
        <dbReference type="ARBA" id="ARBA00004651"/>
    </source>
</evidence>
<dbReference type="InterPro" id="IPR003004">
    <property type="entry name" value="GspF/PilC"/>
</dbReference>
<evidence type="ECO:0000256" key="4">
    <source>
        <dbReference type="ARBA" id="ARBA00022692"/>
    </source>
</evidence>
<dbReference type="InterPro" id="IPR018076">
    <property type="entry name" value="T2SS_GspF_dom"/>
</dbReference>
<sequence length="388" mass="43593">MYSIKSALGLAKGKKYRAAKRARPQKRRGVWTRITHFADKLAFSWPVRQGLYRHLAAQVGNTIPVETALDNYRLRLQRRNRVSSDKIVADISRRMRDGSSLAAAMSKWIPADEVSMINSGELSGNLSNALDLLVESKRSVANVMKTAKSALTRPLIYTIAIYAFIWALGTFIIPDLEYVLPADRARGLARGMFQAAHLANSWVAFIPPVIGNIIYRLVAYSLPRWKGRYRVAAERYLPYSFYRDIEGYRWLMGFTALLGAGMPDVEILKNQYKYATPWLHERLYALWWRMDNGATLPEALLAKGKGGMPPFGFPNPDIVDDIASLAGFSDFPVRIKKVASTWAADLEEDMKEKANRFGFYAEAVMYGVITLLIVAVNAMSNQMGSFSG</sequence>
<dbReference type="InterPro" id="IPR042094">
    <property type="entry name" value="T2SS_GspF_sf"/>
</dbReference>
<dbReference type="PANTHER" id="PTHR30012">
    <property type="entry name" value="GENERAL SECRETION PATHWAY PROTEIN"/>
    <property type="match status" value="1"/>
</dbReference>
<evidence type="ECO:0000313" key="10">
    <source>
        <dbReference type="Proteomes" id="UP000494261"/>
    </source>
</evidence>
<dbReference type="AlphaFoldDB" id="A0A6P2NR04"/>
<comment type="similarity">
    <text evidence="2">Belongs to the GSP F family.</text>
</comment>
<keyword evidence="3" id="KW-1003">Cell membrane</keyword>
<feature type="transmembrane region" description="Helical" evidence="7">
    <location>
        <begin position="154"/>
        <end position="173"/>
    </location>
</feature>
<protein>
    <submittedName>
        <fullName evidence="9">Type II secretion system protein F</fullName>
    </submittedName>
</protein>
<keyword evidence="4 7" id="KW-0812">Transmembrane</keyword>
<keyword evidence="6 7" id="KW-0472">Membrane</keyword>
<organism evidence="9 10">
    <name type="scientific">Burkholderia aenigmatica</name>
    <dbReference type="NCBI Taxonomy" id="2015348"/>
    <lineage>
        <taxon>Bacteria</taxon>
        <taxon>Pseudomonadati</taxon>
        <taxon>Pseudomonadota</taxon>
        <taxon>Betaproteobacteria</taxon>
        <taxon>Burkholderiales</taxon>
        <taxon>Burkholderiaceae</taxon>
        <taxon>Burkholderia</taxon>
        <taxon>Burkholderia cepacia complex</taxon>
    </lineage>
</organism>
<reference evidence="9 10" key="1">
    <citation type="submission" date="2019-09" db="EMBL/GenBank/DDBJ databases">
        <authorList>
            <person name="Depoorter E."/>
        </authorList>
    </citation>
    <scope>NUCLEOTIDE SEQUENCE [LARGE SCALE GENOMIC DNA]</scope>
    <source>
        <strain evidence="9">LMG 13014</strain>
    </source>
</reference>
<accession>A0A6P2NR04</accession>
<evidence type="ECO:0000256" key="5">
    <source>
        <dbReference type="ARBA" id="ARBA00022989"/>
    </source>
</evidence>
<dbReference type="PANTHER" id="PTHR30012:SF0">
    <property type="entry name" value="TYPE II SECRETION SYSTEM PROTEIN F-RELATED"/>
    <property type="match status" value="1"/>
</dbReference>
<evidence type="ECO:0000256" key="7">
    <source>
        <dbReference type="SAM" id="Phobius"/>
    </source>
</evidence>
<dbReference type="Gene3D" id="1.20.81.30">
    <property type="entry name" value="Type II secretion system (T2SS), domain F"/>
    <property type="match status" value="1"/>
</dbReference>
<comment type="subcellular location">
    <subcellularLocation>
        <location evidence="1">Cell membrane</location>
        <topology evidence="1">Multi-pass membrane protein</topology>
    </subcellularLocation>
</comment>
<gene>
    <name evidence="9" type="ORF">BLA13014_04549</name>
</gene>
<dbReference type="GO" id="GO:0005886">
    <property type="term" value="C:plasma membrane"/>
    <property type="evidence" value="ECO:0007669"/>
    <property type="project" value="UniProtKB-SubCell"/>
</dbReference>
<evidence type="ECO:0000313" key="9">
    <source>
        <dbReference type="EMBL" id="VWB97346.1"/>
    </source>
</evidence>
<name>A0A6P2NR04_9BURK</name>
<keyword evidence="5 7" id="KW-1133">Transmembrane helix</keyword>
<proteinExistence type="inferred from homology"/>
<feature type="transmembrane region" description="Helical" evidence="7">
    <location>
        <begin position="193"/>
        <end position="218"/>
    </location>
</feature>
<evidence type="ECO:0000256" key="6">
    <source>
        <dbReference type="ARBA" id="ARBA00023136"/>
    </source>
</evidence>
<evidence type="ECO:0000259" key="8">
    <source>
        <dbReference type="Pfam" id="PF00482"/>
    </source>
</evidence>
<dbReference type="Pfam" id="PF00482">
    <property type="entry name" value="T2SSF"/>
    <property type="match status" value="1"/>
</dbReference>
<evidence type="ECO:0000256" key="3">
    <source>
        <dbReference type="ARBA" id="ARBA00022475"/>
    </source>
</evidence>
<dbReference type="RefSeq" id="WP_175024146.1">
    <property type="nucleotide sequence ID" value="NZ_CABVQC010000033.1"/>
</dbReference>
<dbReference type="Proteomes" id="UP000494261">
    <property type="component" value="Unassembled WGS sequence"/>
</dbReference>
<evidence type="ECO:0000256" key="2">
    <source>
        <dbReference type="ARBA" id="ARBA00005745"/>
    </source>
</evidence>
<dbReference type="EMBL" id="CABVQC010000033">
    <property type="protein sequence ID" value="VWB97346.1"/>
    <property type="molecule type" value="Genomic_DNA"/>
</dbReference>
<feature type="transmembrane region" description="Helical" evidence="7">
    <location>
        <begin position="359"/>
        <end position="379"/>
    </location>
</feature>